<evidence type="ECO:0000313" key="1">
    <source>
        <dbReference type="EMBL" id="CAH2065531.1"/>
    </source>
</evidence>
<dbReference type="EMBL" id="OU466861">
    <property type="protein sequence ID" value="CAH2065531.1"/>
    <property type="molecule type" value="Genomic_DNA"/>
</dbReference>
<dbReference type="AlphaFoldDB" id="A0AAU9SG86"/>
<proteinExistence type="predicted"/>
<accession>A0AAU9SG86</accession>
<protein>
    <submittedName>
        <fullName evidence="1">Uncharacterized protein</fullName>
    </submittedName>
</protein>
<gene>
    <name evidence="1" type="ORF">TAV2_LOCUS16306</name>
</gene>
<name>A0AAU9SG86_THLAR</name>
<reference evidence="1 2" key="1">
    <citation type="submission" date="2022-03" db="EMBL/GenBank/DDBJ databases">
        <authorList>
            <person name="Nunn A."/>
            <person name="Chopra R."/>
            <person name="Nunn A."/>
            <person name="Contreras Garrido A."/>
        </authorList>
    </citation>
    <scope>NUCLEOTIDE SEQUENCE [LARGE SCALE GENOMIC DNA]</scope>
</reference>
<feature type="non-terminal residue" evidence="1">
    <location>
        <position position="1"/>
    </location>
</feature>
<organism evidence="1 2">
    <name type="scientific">Thlaspi arvense</name>
    <name type="common">Field penny-cress</name>
    <dbReference type="NCBI Taxonomy" id="13288"/>
    <lineage>
        <taxon>Eukaryota</taxon>
        <taxon>Viridiplantae</taxon>
        <taxon>Streptophyta</taxon>
        <taxon>Embryophyta</taxon>
        <taxon>Tracheophyta</taxon>
        <taxon>Spermatophyta</taxon>
        <taxon>Magnoliopsida</taxon>
        <taxon>eudicotyledons</taxon>
        <taxon>Gunneridae</taxon>
        <taxon>Pentapetalae</taxon>
        <taxon>rosids</taxon>
        <taxon>malvids</taxon>
        <taxon>Brassicales</taxon>
        <taxon>Brassicaceae</taxon>
        <taxon>Thlaspideae</taxon>
        <taxon>Thlaspi</taxon>
    </lineage>
</organism>
<evidence type="ECO:0000313" key="2">
    <source>
        <dbReference type="Proteomes" id="UP000836841"/>
    </source>
</evidence>
<dbReference type="Proteomes" id="UP000836841">
    <property type="component" value="Chromosome 5"/>
</dbReference>
<keyword evidence="2" id="KW-1185">Reference proteome</keyword>
<sequence>SKSSPREGQKGFRAPWKCVGFVPPSIALSLLMSPKDNLKDIEKTQLRIPPSFRRKNCQLANDG</sequence>